<feature type="transmembrane region" description="Helical" evidence="1">
    <location>
        <begin position="17"/>
        <end position="39"/>
    </location>
</feature>
<keyword evidence="1" id="KW-0472">Membrane</keyword>
<name>A0ABV6U0B8_9ACTN</name>
<dbReference type="EMBL" id="JBHMQT010000006">
    <property type="protein sequence ID" value="MFC0861904.1"/>
    <property type="molecule type" value="Genomic_DNA"/>
</dbReference>
<accession>A0ABV6U0B8</accession>
<keyword evidence="3" id="KW-1185">Reference proteome</keyword>
<sequence length="76" mass="8690">MLLTPQVIPEPHRVQRAIIVALLTLPLLVIVILSLPVWVTWPWLKQERRTDVLKMVEKVTDTLKALMRANKETPGA</sequence>
<dbReference type="RefSeq" id="WP_394300118.1">
    <property type="nucleotide sequence ID" value="NZ_JBHMQT010000006.1"/>
</dbReference>
<dbReference type="Proteomes" id="UP001589870">
    <property type="component" value="Unassembled WGS sequence"/>
</dbReference>
<proteinExistence type="predicted"/>
<gene>
    <name evidence="2" type="ORF">ACFHYQ_06310</name>
</gene>
<protein>
    <submittedName>
        <fullName evidence="2">Uncharacterized protein</fullName>
    </submittedName>
</protein>
<evidence type="ECO:0000256" key="1">
    <source>
        <dbReference type="SAM" id="Phobius"/>
    </source>
</evidence>
<keyword evidence="1" id="KW-0812">Transmembrane</keyword>
<reference evidence="2 3" key="1">
    <citation type="submission" date="2024-09" db="EMBL/GenBank/DDBJ databases">
        <authorList>
            <person name="Sun Q."/>
            <person name="Mori K."/>
        </authorList>
    </citation>
    <scope>NUCLEOTIDE SEQUENCE [LARGE SCALE GENOMIC DNA]</scope>
    <source>
        <strain evidence="2 3">TBRC 1851</strain>
    </source>
</reference>
<comment type="caution">
    <text evidence="2">The sequence shown here is derived from an EMBL/GenBank/DDBJ whole genome shotgun (WGS) entry which is preliminary data.</text>
</comment>
<evidence type="ECO:0000313" key="3">
    <source>
        <dbReference type="Proteomes" id="UP001589870"/>
    </source>
</evidence>
<evidence type="ECO:0000313" key="2">
    <source>
        <dbReference type="EMBL" id="MFC0861904.1"/>
    </source>
</evidence>
<organism evidence="2 3">
    <name type="scientific">Sphaerimonospora cavernae</name>
    <dbReference type="NCBI Taxonomy" id="1740611"/>
    <lineage>
        <taxon>Bacteria</taxon>
        <taxon>Bacillati</taxon>
        <taxon>Actinomycetota</taxon>
        <taxon>Actinomycetes</taxon>
        <taxon>Streptosporangiales</taxon>
        <taxon>Streptosporangiaceae</taxon>
        <taxon>Sphaerimonospora</taxon>
    </lineage>
</organism>
<keyword evidence="1" id="KW-1133">Transmembrane helix</keyword>